<dbReference type="AlphaFoldDB" id="A0A6J5U5W4"/>
<evidence type="ECO:0000313" key="2">
    <source>
        <dbReference type="Proteomes" id="UP000507222"/>
    </source>
</evidence>
<dbReference type="Proteomes" id="UP000507222">
    <property type="component" value="Unassembled WGS sequence"/>
</dbReference>
<gene>
    <name evidence="1" type="ORF">CURHAP_LOCUS15806</name>
</gene>
<name>A0A6J5U5W4_PRUAR</name>
<sequence>MCSSSKAGSDTLHSGGSLQWRDLSLTDRRQIDSRSLRQRRLSPADETLHVQLLYLHQEPLCISPAIMNASVMSNMVWLLGQSNGSSVMLDCPFGKLGNLNYYFPKPEA</sequence>
<protein>
    <submittedName>
        <fullName evidence="1">Uncharacterized protein</fullName>
    </submittedName>
</protein>
<dbReference type="EMBL" id="CAEKDK010000002">
    <property type="protein sequence ID" value="CAB4269938.1"/>
    <property type="molecule type" value="Genomic_DNA"/>
</dbReference>
<evidence type="ECO:0000313" key="1">
    <source>
        <dbReference type="EMBL" id="CAB4269938.1"/>
    </source>
</evidence>
<reference evidence="1 2" key="1">
    <citation type="submission" date="2020-05" db="EMBL/GenBank/DDBJ databases">
        <authorList>
            <person name="Campoy J."/>
            <person name="Schneeberger K."/>
            <person name="Spophaly S."/>
        </authorList>
    </citation>
    <scope>NUCLEOTIDE SEQUENCE [LARGE SCALE GENOMIC DNA]</scope>
    <source>
        <strain evidence="1">PruArmRojPasFocal</strain>
    </source>
</reference>
<accession>A0A6J5U5W4</accession>
<proteinExistence type="predicted"/>
<organism evidence="1 2">
    <name type="scientific">Prunus armeniaca</name>
    <name type="common">Apricot</name>
    <name type="synonym">Armeniaca vulgaris</name>
    <dbReference type="NCBI Taxonomy" id="36596"/>
    <lineage>
        <taxon>Eukaryota</taxon>
        <taxon>Viridiplantae</taxon>
        <taxon>Streptophyta</taxon>
        <taxon>Embryophyta</taxon>
        <taxon>Tracheophyta</taxon>
        <taxon>Spermatophyta</taxon>
        <taxon>Magnoliopsida</taxon>
        <taxon>eudicotyledons</taxon>
        <taxon>Gunneridae</taxon>
        <taxon>Pentapetalae</taxon>
        <taxon>rosids</taxon>
        <taxon>fabids</taxon>
        <taxon>Rosales</taxon>
        <taxon>Rosaceae</taxon>
        <taxon>Amygdaloideae</taxon>
        <taxon>Amygdaleae</taxon>
        <taxon>Prunus</taxon>
    </lineage>
</organism>